<feature type="chain" id="PRO_5021477520" evidence="1">
    <location>
        <begin position="23"/>
        <end position="209"/>
    </location>
</feature>
<gene>
    <name evidence="3" type="ORF">FIV34_16190</name>
</gene>
<reference evidence="3 4" key="1">
    <citation type="submission" date="2019-06" db="EMBL/GenBank/DDBJ databases">
        <title>A complete genome sequence for Luteibacter pinisoli MAH-14.</title>
        <authorList>
            <person name="Baltrus D.A."/>
        </authorList>
    </citation>
    <scope>NUCLEOTIDE SEQUENCE [LARGE SCALE GENOMIC DNA]</scope>
    <source>
        <strain evidence="3 4">MAH-14</strain>
    </source>
</reference>
<protein>
    <submittedName>
        <fullName evidence="3">YceI family protein</fullName>
    </submittedName>
</protein>
<keyword evidence="4" id="KW-1185">Reference proteome</keyword>
<dbReference type="SUPFAM" id="SSF101874">
    <property type="entry name" value="YceI-like"/>
    <property type="match status" value="1"/>
</dbReference>
<proteinExistence type="predicted"/>
<dbReference type="KEGG" id="lpy:FIV34_16190"/>
<dbReference type="Proteomes" id="UP000316093">
    <property type="component" value="Chromosome"/>
</dbReference>
<dbReference type="RefSeq" id="WP_139984561.1">
    <property type="nucleotide sequence ID" value="NZ_CP041046.1"/>
</dbReference>
<dbReference type="OrthoDB" id="9811006at2"/>
<keyword evidence="1" id="KW-0732">Signal</keyword>
<dbReference type="EMBL" id="CP041046">
    <property type="protein sequence ID" value="QDE40636.1"/>
    <property type="molecule type" value="Genomic_DNA"/>
</dbReference>
<dbReference type="Pfam" id="PF04264">
    <property type="entry name" value="YceI"/>
    <property type="match status" value="1"/>
</dbReference>
<sequence length="209" mass="22412">MRRVLLPGILALAFTAAGAAHAAPQAWRIDPVHSTVVFNVDHNGFSRSFGRLRITDGTLRFDPANWPASSVDATIDLASVSMGDAEWDKAVRGSSLLDADHEHTAHFASDSVEKRNDDEGVLHGKLTLRGVTLPVNIPFRVNRVGKTIYGLHTTAGFSANLVLDRTKFGMTSNTGSIGTQVSVWLEIEAIRTGDGPAAADKETPDARAQ</sequence>
<dbReference type="SMART" id="SM00867">
    <property type="entry name" value="YceI"/>
    <property type="match status" value="1"/>
</dbReference>
<organism evidence="3 4">
    <name type="scientific">Luteibacter pinisoli</name>
    <dbReference type="NCBI Taxonomy" id="2589080"/>
    <lineage>
        <taxon>Bacteria</taxon>
        <taxon>Pseudomonadati</taxon>
        <taxon>Pseudomonadota</taxon>
        <taxon>Gammaproteobacteria</taxon>
        <taxon>Lysobacterales</taxon>
        <taxon>Rhodanobacteraceae</taxon>
        <taxon>Luteibacter</taxon>
    </lineage>
</organism>
<dbReference type="InterPro" id="IPR007372">
    <property type="entry name" value="Lipid/polyisoprenoid-bd_YceI"/>
</dbReference>
<dbReference type="InterPro" id="IPR036761">
    <property type="entry name" value="TTHA0802/YceI-like_sf"/>
</dbReference>
<dbReference type="PANTHER" id="PTHR34406:SF1">
    <property type="entry name" value="PROTEIN YCEI"/>
    <property type="match status" value="1"/>
</dbReference>
<evidence type="ECO:0000259" key="2">
    <source>
        <dbReference type="SMART" id="SM00867"/>
    </source>
</evidence>
<evidence type="ECO:0000313" key="3">
    <source>
        <dbReference type="EMBL" id="QDE40636.1"/>
    </source>
</evidence>
<dbReference type="Gene3D" id="2.40.128.110">
    <property type="entry name" value="Lipid/polyisoprenoid-binding, YceI-like"/>
    <property type="match status" value="1"/>
</dbReference>
<dbReference type="PANTHER" id="PTHR34406">
    <property type="entry name" value="PROTEIN YCEI"/>
    <property type="match status" value="1"/>
</dbReference>
<feature type="domain" description="Lipid/polyisoprenoid-binding YceI-like" evidence="2">
    <location>
        <begin position="26"/>
        <end position="190"/>
    </location>
</feature>
<accession>A0A4Y5Z6R4</accession>
<name>A0A4Y5Z6R4_9GAMM</name>
<feature type="signal peptide" evidence="1">
    <location>
        <begin position="1"/>
        <end position="22"/>
    </location>
</feature>
<dbReference type="AlphaFoldDB" id="A0A4Y5Z6R4"/>
<evidence type="ECO:0000313" key="4">
    <source>
        <dbReference type="Proteomes" id="UP000316093"/>
    </source>
</evidence>
<evidence type="ECO:0000256" key="1">
    <source>
        <dbReference type="SAM" id="SignalP"/>
    </source>
</evidence>